<dbReference type="GO" id="GO:0004534">
    <property type="term" value="F:5'-3' RNA exonuclease activity"/>
    <property type="evidence" value="ECO:0007669"/>
    <property type="project" value="TreeGrafter"/>
</dbReference>
<reference evidence="2 3" key="2">
    <citation type="journal article" date="2009" name="Proc. Natl. Acad. Sci. U.S.A.">
        <title>On the chimeric nature, thermophilic origin, and phylogenetic placement of the Thermotogales.</title>
        <authorList>
            <person name="Zhaxybayeva O."/>
            <person name="Swithers K.S."/>
            <person name="Lapierre P."/>
            <person name="Fournier G.P."/>
            <person name="Bickhart D.M."/>
            <person name="DeBoy R.T."/>
            <person name="Nelson K.E."/>
            <person name="Nesbo C.L."/>
            <person name="Doolittle W.F."/>
            <person name="Gogarten J.P."/>
            <person name="Noll K.M."/>
        </authorList>
    </citation>
    <scope>NUCLEOTIDE SEQUENCE [LARGE SCALE GENOMIC DNA]</scope>
    <source>
        <strain evidence="3">ATCC BAA-301 / DSM 14385 / NBRC 107922 / TMO</strain>
    </source>
</reference>
<dbReference type="Gene3D" id="2.60.40.1120">
    <property type="entry name" value="Carboxypeptidase-like, regulatory domain"/>
    <property type="match status" value="1"/>
</dbReference>
<dbReference type="InterPro" id="IPR003141">
    <property type="entry name" value="Pol/His_phosphatase_N"/>
</dbReference>
<dbReference type="KEGG" id="tle:Tlet_0403"/>
<evidence type="ECO:0000313" key="2">
    <source>
        <dbReference type="EMBL" id="ABV32970.1"/>
    </source>
</evidence>
<dbReference type="Gene3D" id="3.20.20.140">
    <property type="entry name" value="Metal-dependent hydrolases"/>
    <property type="match status" value="1"/>
</dbReference>
<dbReference type="Pfam" id="PF02811">
    <property type="entry name" value="PHP"/>
    <property type="match status" value="1"/>
</dbReference>
<dbReference type="InterPro" id="IPR004013">
    <property type="entry name" value="PHP_dom"/>
</dbReference>
<name>A8F486_PSELT</name>
<dbReference type="PANTHER" id="PTHR42924">
    <property type="entry name" value="EXONUCLEASE"/>
    <property type="match status" value="1"/>
</dbReference>
<dbReference type="HOGENOM" id="CLU_506972_0_0_0"/>
<feature type="domain" description="Polymerase/histidinol phosphatase N-terminal" evidence="1">
    <location>
        <begin position="112"/>
        <end position="176"/>
    </location>
</feature>
<dbReference type="NCBIfam" id="NF038032">
    <property type="entry name" value="CehA_McbA_metalo"/>
    <property type="match status" value="1"/>
</dbReference>
<dbReference type="eggNOG" id="COG0613">
    <property type="taxonomic scope" value="Bacteria"/>
</dbReference>
<dbReference type="InterPro" id="IPR052018">
    <property type="entry name" value="PHP_domain"/>
</dbReference>
<sequence length="459" mass="51395" precursor="true">MNRVLSLLILLTCFFTVFAVKIAGIVTDGENHPIVAQVRFLNPENGILLTDYTNWFGRFQQELPAGKYTIEVCKGPEYEIKRISIELSHDTEEIHINLKRLYNLESMGWFSGDAHLHTIYSDGKQDVETVAKACVACGLSWAILTDHNTIKGGIEWTAASKYGLLPILGEEVTTPLGHFNALGISEIVNWKVNEKQDIGRIFADISKQSAIAQINHPFDMKDYFVDWDIKGYDVIEIWNGGSAPNLNGMGNYEAKMYWFKILNTGTQIHATANSDCHDVYSNYSMLAFLPVDKVLSAIEKEFSEPTMKNYVMENESAMRNWVKYGLYPGTPRTYVKATKLTPFAVLKALARGNSFMTNGPLLLIEIDGKGPGEMVSALNKESLNLDIKVFSNTPLEKITVIQGGEIVQEIDVNGQRECILSKEINPDNGSWIVVEAYGPYPVYAISNPIYLSNSYQTTR</sequence>
<organism evidence="2 3">
    <name type="scientific">Pseudothermotoga lettingae (strain ATCC BAA-301 / DSM 14385 / NBRC 107922 / TMO)</name>
    <name type="common">Thermotoga lettingae</name>
    <dbReference type="NCBI Taxonomy" id="416591"/>
    <lineage>
        <taxon>Bacteria</taxon>
        <taxon>Thermotogati</taxon>
        <taxon>Thermotogota</taxon>
        <taxon>Thermotogae</taxon>
        <taxon>Thermotogales</taxon>
        <taxon>Thermotogaceae</taxon>
        <taxon>Pseudothermotoga</taxon>
    </lineage>
</organism>
<dbReference type="SUPFAM" id="SSF49464">
    <property type="entry name" value="Carboxypeptidase regulatory domain-like"/>
    <property type="match status" value="1"/>
</dbReference>
<gene>
    <name evidence="2" type="ordered locus">Tlet_0403</name>
</gene>
<dbReference type="InterPro" id="IPR016195">
    <property type="entry name" value="Pol/histidinol_Pase-like"/>
</dbReference>
<dbReference type="STRING" id="416591.Tlet_0403"/>
<dbReference type="GO" id="GO:0035312">
    <property type="term" value="F:5'-3' DNA exonuclease activity"/>
    <property type="evidence" value="ECO:0007669"/>
    <property type="project" value="TreeGrafter"/>
</dbReference>
<accession>A8F486</accession>
<dbReference type="Proteomes" id="UP000002016">
    <property type="component" value="Chromosome"/>
</dbReference>
<dbReference type="PANTHER" id="PTHR42924:SF3">
    <property type="entry name" value="POLYMERASE_HISTIDINOL PHOSPHATASE N-TERMINAL DOMAIN-CONTAINING PROTEIN"/>
    <property type="match status" value="1"/>
</dbReference>
<dbReference type="InterPro" id="IPR008969">
    <property type="entry name" value="CarboxyPept-like_regulatory"/>
</dbReference>
<dbReference type="SMART" id="SM00481">
    <property type="entry name" value="POLIIIAc"/>
    <property type="match status" value="1"/>
</dbReference>
<proteinExistence type="predicted"/>
<dbReference type="CDD" id="cd07432">
    <property type="entry name" value="PHP_HisPPase"/>
    <property type="match status" value="1"/>
</dbReference>
<dbReference type="AlphaFoldDB" id="A8F486"/>
<dbReference type="SUPFAM" id="SSF89550">
    <property type="entry name" value="PHP domain-like"/>
    <property type="match status" value="1"/>
</dbReference>
<keyword evidence="3" id="KW-1185">Reference proteome</keyword>
<evidence type="ECO:0000313" key="3">
    <source>
        <dbReference type="Proteomes" id="UP000002016"/>
    </source>
</evidence>
<dbReference type="EMBL" id="CP000812">
    <property type="protein sequence ID" value="ABV32970.1"/>
    <property type="molecule type" value="Genomic_DNA"/>
</dbReference>
<dbReference type="RefSeq" id="WP_012002451.1">
    <property type="nucleotide sequence ID" value="NC_009828.1"/>
</dbReference>
<reference evidence="2 3" key="1">
    <citation type="submission" date="2007-08" db="EMBL/GenBank/DDBJ databases">
        <title>Complete sequence of Thermotoga lettingae TMO.</title>
        <authorList>
            <consortium name="US DOE Joint Genome Institute"/>
            <person name="Copeland A."/>
            <person name="Lucas S."/>
            <person name="Lapidus A."/>
            <person name="Barry K."/>
            <person name="Glavina del Rio T."/>
            <person name="Dalin E."/>
            <person name="Tice H."/>
            <person name="Pitluck S."/>
            <person name="Foster B."/>
            <person name="Bruce D."/>
            <person name="Schmutz J."/>
            <person name="Larimer F."/>
            <person name="Land M."/>
            <person name="Hauser L."/>
            <person name="Kyrpides N."/>
            <person name="Mikhailova N."/>
            <person name="Nelson K."/>
            <person name="Gogarten J.P."/>
            <person name="Noll K."/>
            <person name="Richardson P."/>
        </authorList>
    </citation>
    <scope>NUCLEOTIDE SEQUENCE [LARGE SCALE GENOMIC DNA]</scope>
    <source>
        <strain evidence="3">ATCC BAA-301 / DSM 14385 / NBRC 107922 / TMO</strain>
    </source>
</reference>
<protein>
    <submittedName>
        <fullName evidence="2">PHP domain protein</fullName>
    </submittedName>
</protein>
<evidence type="ECO:0000259" key="1">
    <source>
        <dbReference type="SMART" id="SM00481"/>
    </source>
</evidence>
<dbReference type="OrthoDB" id="9801679at2"/>